<protein>
    <submittedName>
        <fullName evidence="4">2-oxoacid:ferredoxin oxidoreductase subunit gamma</fullName>
    </submittedName>
</protein>
<evidence type="ECO:0000259" key="2">
    <source>
        <dbReference type="Pfam" id="PF01558"/>
    </source>
</evidence>
<dbReference type="GO" id="GO:0016903">
    <property type="term" value="F:oxidoreductase activity, acting on the aldehyde or oxo group of donors"/>
    <property type="evidence" value="ECO:0007669"/>
    <property type="project" value="InterPro"/>
</dbReference>
<proteinExistence type="predicted"/>
<keyword evidence="1" id="KW-0560">Oxidoreductase</keyword>
<dbReference type="OMA" id="YAGMIEN"/>
<dbReference type="Pfam" id="PF01558">
    <property type="entry name" value="POR"/>
    <property type="match status" value="1"/>
</dbReference>
<feature type="domain" description="Pyruvate/ketoisovalerate oxidoreductase catalytic" evidence="2">
    <location>
        <begin position="13"/>
        <end position="176"/>
    </location>
</feature>
<reference evidence="3 12" key="4">
    <citation type="submission" date="2019-11" db="EMBL/GenBank/DDBJ databases">
        <title>Whole genome shotgun sequencing (WGS) data from Adlercreutzia equolifaciens ResAG-91, Eggerthella lenta MRI-F36, MRI-F37, MRI-F40, ResAG-49, ResAG-88, ResAG-121, ResAG-145, and Gordonibacter sp. ResAG-5, ResAG-26, ResAG-43, ResAG-50, ResAG-59.</title>
        <authorList>
            <person name="Stoll D.A."/>
            <person name="Danylec N."/>
            <person name="Franz C.M.A.P."/>
            <person name="Huch M."/>
        </authorList>
    </citation>
    <scope>NUCLEOTIDE SEQUENCE [LARGE SCALE GENOMIC DNA]</scope>
    <source>
        <strain evidence="3 12">ResAG-88</strain>
    </source>
</reference>
<dbReference type="SUPFAM" id="SSF53323">
    <property type="entry name" value="Pyruvate-ferredoxin oxidoreductase, PFOR, domain III"/>
    <property type="match status" value="1"/>
</dbReference>
<evidence type="ECO:0000313" key="7">
    <source>
        <dbReference type="EMBL" id="TNU90258.1"/>
    </source>
</evidence>
<evidence type="ECO:0000313" key="3">
    <source>
        <dbReference type="EMBL" id="MVN31608.1"/>
    </source>
</evidence>
<dbReference type="Proteomes" id="UP000312594">
    <property type="component" value="Unassembled WGS sequence"/>
</dbReference>
<evidence type="ECO:0000313" key="6">
    <source>
        <dbReference type="EMBL" id="RDC39000.1"/>
    </source>
</evidence>
<evidence type="ECO:0000313" key="10">
    <source>
        <dbReference type="Proteomes" id="UP000253970"/>
    </source>
</evidence>
<dbReference type="RefSeq" id="WP_015760728.1">
    <property type="nucleotide sequence ID" value="NZ_AP025575.1"/>
</dbReference>
<dbReference type="Proteomes" id="UP000253970">
    <property type="component" value="Unassembled WGS sequence"/>
</dbReference>
<evidence type="ECO:0000313" key="12">
    <source>
        <dbReference type="Proteomes" id="UP000436429"/>
    </source>
</evidence>
<evidence type="ECO:0000313" key="11">
    <source>
        <dbReference type="Proteomes" id="UP000312594"/>
    </source>
</evidence>
<dbReference type="InterPro" id="IPR019752">
    <property type="entry name" value="Pyrv/ketoisovalerate_OxRed_cat"/>
</dbReference>
<dbReference type="AlphaFoldDB" id="A0A369MN15"/>
<name>A0A369MN15_EGGLN</name>
<comment type="caution">
    <text evidence="4">The sequence shown here is derived from an EMBL/GenBank/DDBJ whole genome shotgun (WGS) entry which is preliminary data.</text>
</comment>
<dbReference type="Gene3D" id="3.40.920.10">
    <property type="entry name" value="Pyruvate-ferredoxin oxidoreductase, PFOR, domain III"/>
    <property type="match status" value="1"/>
</dbReference>
<evidence type="ECO:0000313" key="4">
    <source>
        <dbReference type="EMBL" id="RDB72829.1"/>
    </source>
</evidence>
<dbReference type="Proteomes" id="UP000436429">
    <property type="component" value="Unassembled WGS sequence"/>
</dbReference>
<dbReference type="PANTHER" id="PTHR42730">
    <property type="entry name" value="2-OXOGLUTARATE SYNTHASE SUBUNIT KORC"/>
    <property type="match status" value="1"/>
</dbReference>
<dbReference type="EMBL" id="WPOM01000001">
    <property type="protein sequence ID" value="MVN31608.1"/>
    <property type="molecule type" value="Genomic_DNA"/>
</dbReference>
<gene>
    <name evidence="6" type="ORF">C1853_06970</name>
    <name evidence="5" type="ORF">C1871_01405</name>
    <name evidence="4" type="ORF">C1875_02165</name>
    <name evidence="7" type="ORF">FIC87_09165</name>
    <name evidence="3" type="ORF">GO726_00230</name>
</gene>
<organism evidence="4 10">
    <name type="scientific">Eggerthella lenta</name>
    <name type="common">Eubacterium lentum</name>
    <dbReference type="NCBI Taxonomy" id="84112"/>
    <lineage>
        <taxon>Bacteria</taxon>
        <taxon>Bacillati</taxon>
        <taxon>Actinomycetota</taxon>
        <taxon>Coriobacteriia</taxon>
        <taxon>Eggerthellales</taxon>
        <taxon>Eggerthellaceae</taxon>
        <taxon>Eggerthella</taxon>
    </lineage>
</organism>
<dbReference type="PANTHER" id="PTHR42730:SF1">
    <property type="entry name" value="2-OXOGLUTARATE SYNTHASE SUBUNIT KORC"/>
    <property type="match status" value="1"/>
</dbReference>
<dbReference type="EMBL" id="PPTY01000001">
    <property type="protein sequence ID" value="RDB89149.1"/>
    <property type="molecule type" value="Genomic_DNA"/>
</dbReference>
<dbReference type="EMBL" id="PPTU01000002">
    <property type="protein sequence ID" value="RDB72829.1"/>
    <property type="molecule type" value="Genomic_DNA"/>
</dbReference>
<dbReference type="EMBL" id="VEVP01000019">
    <property type="protein sequence ID" value="TNU90258.1"/>
    <property type="molecule type" value="Genomic_DNA"/>
</dbReference>
<dbReference type="InterPro" id="IPR052554">
    <property type="entry name" value="2-oxoglutarate_synth_KorC"/>
</dbReference>
<dbReference type="EMBL" id="PPUQ01000007">
    <property type="protein sequence ID" value="RDC39000.1"/>
    <property type="molecule type" value="Genomic_DNA"/>
</dbReference>
<evidence type="ECO:0000313" key="5">
    <source>
        <dbReference type="EMBL" id="RDB89149.1"/>
    </source>
</evidence>
<evidence type="ECO:0000256" key="1">
    <source>
        <dbReference type="ARBA" id="ARBA00023002"/>
    </source>
</evidence>
<dbReference type="InterPro" id="IPR002869">
    <property type="entry name" value="Pyrv_flavodox_OxRed_cen"/>
</dbReference>
<dbReference type="Proteomes" id="UP000253915">
    <property type="component" value="Unassembled WGS sequence"/>
</dbReference>
<reference evidence="8 9" key="2">
    <citation type="journal article" date="2018" name="Elife">
        <title>Discovery and characterization of a prevalent human gut bacterial enzyme sufficient for the inactivation of a family of plant toxins.</title>
        <authorList>
            <person name="Koppel N."/>
            <person name="Bisanz J.E."/>
            <person name="Pandelia M.E."/>
            <person name="Turnbaugh P.J."/>
            <person name="Balskus E.P."/>
        </authorList>
    </citation>
    <scope>NUCLEOTIDE SEQUENCE [LARGE SCALE GENOMIC DNA]</scope>
    <source>
        <strain evidence="6 9">16A</strain>
        <strain evidence="5 8">FAA1-1-60AUCSF</strain>
        <strain evidence="4 10">W1 BHI 6</strain>
    </source>
</reference>
<evidence type="ECO:0000313" key="8">
    <source>
        <dbReference type="Proteomes" id="UP000253857"/>
    </source>
</evidence>
<reference evidence="7 11" key="1">
    <citation type="journal article" date="2005" name="Appl. Environ. Microbiol.">
        <title>Intestinal bacterial communities that produce active estrogen-like compounds enterodiol and enterolactone in humans.</title>
        <authorList>
            <person name="Clavel T."/>
            <person name="Henderson G."/>
            <person name="Alpert C.A."/>
            <person name="Philippe C."/>
            <person name="Rigottier-Gois L."/>
            <person name="Dore J."/>
            <person name="Blaut M."/>
        </authorList>
    </citation>
    <scope>NUCLEOTIDE SEQUENCE [LARGE SCALE GENOMIC DNA]</scope>
    <source>
        <strain evidence="7 11">SECO-MT75m2</strain>
    </source>
</reference>
<sequence>MSRSVNMVLAGFGGQGVLFAGKLIAYAGLLEDREVSWLPSYGPEMRGGTANCSVCLSDDPIGSPLVLAPDVLVAMNQPSLDKFERSVAEGGIVVADSTLVQRIPEIEGVRMCAIPATAMAEEAGFKKLANIILAGKLFAETRFCEEETLWKAIEKCVPAKKAAMLDMNKRALQLGIDA</sequence>
<reference evidence="7" key="3">
    <citation type="submission" date="2019-06" db="EMBL/GenBank/DDBJ databases">
        <authorList>
            <person name="Bisanz J.E."/>
            <person name="Turnbaugh P.J."/>
        </authorList>
    </citation>
    <scope>NUCLEOTIDE SEQUENCE</scope>
    <source>
        <strain evidence="7">SECO-MT75m2</strain>
    </source>
</reference>
<evidence type="ECO:0000313" key="9">
    <source>
        <dbReference type="Proteomes" id="UP000253915"/>
    </source>
</evidence>
<accession>A0A369MN15</accession>
<dbReference type="Proteomes" id="UP000253857">
    <property type="component" value="Unassembled WGS sequence"/>
</dbReference>